<organism evidence="3 4">
    <name type="scientific">Galerina marginata (strain CBS 339.88)</name>
    <dbReference type="NCBI Taxonomy" id="685588"/>
    <lineage>
        <taxon>Eukaryota</taxon>
        <taxon>Fungi</taxon>
        <taxon>Dikarya</taxon>
        <taxon>Basidiomycota</taxon>
        <taxon>Agaricomycotina</taxon>
        <taxon>Agaricomycetes</taxon>
        <taxon>Agaricomycetidae</taxon>
        <taxon>Agaricales</taxon>
        <taxon>Agaricineae</taxon>
        <taxon>Strophariaceae</taxon>
        <taxon>Galerina</taxon>
    </lineage>
</organism>
<dbReference type="AlphaFoldDB" id="A0A067TNG1"/>
<accession>A0A067TNG1</accession>
<protein>
    <submittedName>
        <fullName evidence="3">Uncharacterized protein</fullName>
    </submittedName>
</protein>
<keyword evidence="2" id="KW-0732">Signal</keyword>
<dbReference type="Proteomes" id="UP000027222">
    <property type="component" value="Unassembled WGS sequence"/>
</dbReference>
<evidence type="ECO:0000313" key="4">
    <source>
        <dbReference type="Proteomes" id="UP000027222"/>
    </source>
</evidence>
<feature type="region of interest" description="Disordered" evidence="1">
    <location>
        <begin position="198"/>
        <end position="218"/>
    </location>
</feature>
<feature type="signal peptide" evidence="2">
    <location>
        <begin position="1"/>
        <end position="20"/>
    </location>
</feature>
<feature type="chain" id="PRO_5001649177" evidence="2">
    <location>
        <begin position="21"/>
        <end position="333"/>
    </location>
</feature>
<dbReference type="EMBL" id="KL142372">
    <property type="protein sequence ID" value="KDR80473.1"/>
    <property type="molecule type" value="Genomic_DNA"/>
</dbReference>
<dbReference type="HOGENOM" id="CLU_834314_0_0_1"/>
<evidence type="ECO:0000313" key="3">
    <source>
        <dbReference type="EMBL" id="KDR80473.1"/>
    </source>
</evidence>
<keyword evidence="4" id="KW-1185">Reference proteome</keyword>
<reference evidence="4" key="1">
    <citation type="journal article" date="2014" name="Proc. Natl. Acad. Sci. U.S.A.">
        <title>Extensive sampling of basidiomycete genomes demonstrates inadequacy of the white-rot/brown-rot paradigm for wood decay fungi.</title>
        <authorList>
            <person name="Riley R."/>
            <person name="Salamov A.A."/>
            <person name="Brown D.W."/>
            <person name="Nagy L.G."/>
            <person name="Floudas D."/>
            <person name="Held B.W."/>
            <person name="Levasseur A."/>
            <person name="Lombard V."/>
            <person name="Morin E."/>
            <person name="Otillar R."/>
            <person name="Lindquist E.A."/>
            <person name="Sun H."/>
            <person name="LaButti K.M."/>
            <person name="Schmutz J."/>
            <person name="Jabbour D."/>
            <person name="Luo H."/>
            <person name="Baker S.E."/>
            <person name="Pisabarro A.G."/>
            <person name="Walton J.D."/>
            <person name="Blanchette R.A."/>
            <person name="Henrissat B."/>
            <person name="Martin F."/>
            <person name="Cullen D."/>
            <person name="Hibbett D.S."/>
            <person name="Grigoriev I.V."/>
        </authorList>
    </citation>
    <scope>NUCLEOTIDE SEQUENCE [LARGE SCALE GENOMIC DNA]</scope>
    <source>
        <strain evidence="4">CBS 339.88</strain>
    </source>
</reference>
<evidence type="ECO:0000256" key="2">
    <source>
        <dbReference type="SAM" id="SignalP"/>
    </source>
</evidence>
<feature type="region of interest" description="Disordered" evidence="1">
    <location>
        <begin position="243"/>
        <end position="269"/>
    </location>
</feature>
<evidence type="ECO:0000256" key="1">
    <source>
        <dbReference type="SAM" id="MobiDB-lite"/>
    </source>
</evidence>
<gene>
    <name evidence="3" type="ORF">GALMADRAFT_136948</name>
</gene>
<proteinExistence type="predicted"/>
<name>A0A067TNG1_GALM3</name>
<sequence length="333" mass="36272">MVKYTVLVASALIAASPALSSNIVGDNEVRSDNFDTLVTREVIDPIFGREFTDFEIEERALPATIIERSQEPLDLQLERRLVLSKPGSFKIPPGALHLGHGPVVNPGTRGPLRIPSGGLPKPFLGHGPVVNPRNRGPLNIPGGLPKLNLGHGPVVNTRNRGQHTSRLERRRLPGARPLNLGHGPVVNNHRGPGQLLGPRPFLGHGPVVNTRNRAQHTSRIERRRLPGARPLNLGHGPVVNNHRGPGQLSGPRPFLGHGPVVNTRNRGQHTSRLERRLFPARPGGRLLSLGHGPVVNNHRGPGQLLGPRPLNRLPNLPRIPSSRYIAREIDELD</sequence>